<accession>A0A2P5A738</accession>
<proteinExistence type="predicted"/>
<reference evidence="2" key="1">
    <citation type="submission" date="2016-06" db="EMBL/GenBank/DDBJ databases">
        <title>Parallel loss of symbiosis genes in relatives of nitrogen-fixing non-legume Parasponia.</title>
        <authorList>
            <person name="Van Velzen R."/>
            <person name="Holmer R."/>
            <person name="Bu F."/>
            <person name="Rutten L."/>
            <person name="Van Zeijl A."/>
            <person name="Liu W."/>
            <person name="Santuari L."/>
            <person name="Cao Q."/>
            <person name="Sharma T."/>
            <person name="Shen D."/>
            <person name="Roswanjaya Y."/>
            <person name="Wardhani T."/>
            <person name="Kalhor M.S."/>
            <person name="Jansen J."/>
            <person name="Van den Hoogen J."/>
            <person name="Gungor B."/>
            <person name="Hartog M."/>
            <person name="Hontelez J."/>
            <person name="Verver J."/>
            <person name="Yang W.-C."/>
            <person name="Schijlen E."/>
            <person name="Repin R."/>
            <person name="Schilthuizen M."/>
            <person name="Schranz E."/>
            <person name="Heidstra R."/>
            <person name="Miyata K."/>
            <person name="Fedorova E."/>
            <person name="Kohlen W."/>
            <person name="Bisseling T."/>
            <person name="Smit S."/>
            <person name="Geurts R."/>
        </authorList>
    </citation>
    <scope>NUCLEOTIDE SEQUENCE [LARGE SCALE GENOMIC DNA]</scope>
    <source>
        <strain evidence="2">cv. WU1-14</strain>
    </source>
</reference>
<evidence type="ECO:0000313" key="1">
    <source>
        <dbReference type="EMBL" id="PON32364.1"/>
    </source>
</evidence>
<dbReference type="OrthoDB" id="10430193at2759"/>
<gene>
    <name evidence="1" type="ORF">PanWU01x14_361980</name>
</gene>
<organism evidence="1 2">
    <name type="scientific">Parasponia andersonii</name>
    <name type="common">Sponia andersonii</name>
    <dbReference type="NCBI Taxonomy" id="3476"/>
    <lineage>
        <taxon>Eukaryota</taxon>
        <taxon>Viridiplantae</taxon>
        <taxon>Streptophyta</taxon>
        <taxon>Embryophyta</taxon>
        <taxon>Tracheophyta</taxon>
        <taxon>Spermatophyta</taxon>
        <taxon>Magnoliopsida</taxon>
        <taxon>eudicotyledons</taxon>
        <taxon>Gunneridae</taxon>
        <taxon>Pentapetalae</taxon>
        <taxon>rosids</taxon>
        <taxon>fabids</taxon>
        <taxon>Rosales</taxon>
        <taxon>Cannabaceae</taxon>
        <taxon>Parasponia</taxon>
    </lineage>
</organism>
<dbReference type="AlphaFoldDB" id="A0A2P5A738"/>
<keyword evidence="2" id="KW-1185">Reference proteome</keyword>
<sequence length="76" mass="8700">MIPTTKTLFAIEEIFWAESTLYKDFAENISTTGHRGIILGDMIDTSSTDMVVDPVSPKRIQLRKDTLPDDRTMYNF</sequence>
<dbReference type="Proteomes" id="UP000237105">
    <property type="component" value="Unassembled WGS sequence"/>
</dbReference>
<evidence type="ECO:0000313" key="2">
    <source>
        <dbReference type="Proteomes" id="UP000237105"/>
    </source>
</evidence>
<dbReference type="EMBL" id="JXTB01000826">
    <property type="protein sequence ID" value="PON32364.1"/>
    <property type="molecule type" value="Genomic_DNA"/>
</dbReference>
<name>A0A2P5A738_PARAD</name>
<protein>
    <submittedName>
        <fullName evidence="1">Uncharacterized protein</fullName>
    </submittedName>
</protein>
<comment type="caution">
    <text evidence="1">The sequence shown here is derived from an EMBL/GenBank/DDBJ whole genome shotgun (WGS) entry which is preliminary data.</text>
</comment>